<feature type="transmembrane region" description="Helical" evidence="3">
    <location>
        <begin position="225"/>
        <end position="249"/>
    </location>
</feature>
<feature type="transmembrane region" description="Helical" evidence="3">
    <location>
        <begin position="12"/>
        <end position="34"/>
    </location>
</feature>
<dbReference type="Pfam" id="PF03137">
    <property type="entry name" value="OATP"/>
    <property type="match status" value="2"/>
</dbReference>
<feature type="transmembrane region" description="Helical" evidence="3">
    <location>
        <begin position="54"/>
        <end position="75"/>
    </location>
</feature>
<comment type="caution">
    <text evidence="3">Lacks conserved residue(s) required for the propagation of feature annotation.</text>
</comment>
<feature type="transmembrane region" description="Helical" evidence="3">
    <location>
        <begin position="380"/>
        <end position="404"/>
    </location>
</feature>
<keyword evidence="3" id="KW-0406">Ion transport</keyword>
<feature type="transmembrane region" description="Helical" evidence="3">
    <location>
        <begin position="677"/>
        <end position="699"/>
    </location>
</feature>
<keyword evidence="3" id="KW-0813">Transport</keyword>
<evidence type="ECO:0000256" key="2">
    <source>
        <dbReference type="ARBA" id="ARBA00023157"/>
    </source>
</evidence>
<feature type="transmembrane region" description="Helical" evidence="3">
    <location>
        <begin position="622"/>
        <end position="647"/>
    </location>
</feature>
<gene>
    <name evidence="6" type="primary">SLCO2A1</name>
</gene>
<dbReference type="GO" id="GO:0015347">
    <property type="term" value="F:sodium-independent organic anion transmembrane transporter activity"/>
    <property type="evidence" value="ECO:0007669"/>
    <property type="project" value="TreeGrafter"/>
</dbReference>
<feature type="transmembrane region" description="Helical" evidence="3">
    <location>
        <begin position="279"/>
        <end position="300"/>
    </location>
</feature>
<feature type="transmembrane region" description="Helical" evidence="3">
    <location>
        <begin position="460"/>
        <end position="481"/>
    </location>
</feature>
<proteinExistence type="inferred from homology"/>
<evidence type="ECO:0000256" key="1">
    <source>
        <dbReference type="ARBA" id="ARBA00004141"/>
    </source>
</evidence>
<dbReference type="NCBIfam" id="TIGR00805">
    <property type="entry name" value="oat"/>
    <property type="match status" value="1"/>
</dbReference>
<name>A0AAJ7SLD3_PETMA</name>
<dbReference type="GO" id="GO:0006811">
    <property type="term" value="P:monoatomic ion transport"/>
    <property type="evidence" value="ECO:0007669"/>
    <property type="project" value="UniProtKB-KW"/>
</dbReference>
<dbReference type="Proteomes" id="UP001318040">
    <property type="component" value="Unplaced"/>
</dbReference>
<dbReference type="GO" id="GO:0043252">
    <property type="term" value="P:sodium-independent organic anion transport"/>
    <property type="evidence" value="ECO:0007669"/>
    <property type="project" value="TreeGrafter"/>
</dbReference>
<dbReference type="InterPro" id="IPR036259">
    <property type="entry name" value="MFS_trans_sf"/>
</dbReference>
<feature type="transmembrane region" description="Helical" evidence="3">
    <location>
        <begin position="424"/>
        <end position="448"/>
    </location>
</feature>
<dbReference type="GO" id="GO:0015132">
    <property type="term" value="F:prostaglandin transmembrane transporter activity"/>
    <property type="evidence" value="ECO:0007669"/>
    <property type="project" value="TreeGrafter"/>
</dbReference>
<feature type="region of interest" description="Disordered" evidence="4">
    <location>
        <begin position="744"/>
        <end position="764"/>
    </location>
</feature>
<feature type="transmembrane region" description="Helical" evidence="3">
    <location>
        <begin position="82"/>
        <end position="103"/>
    </location>
</feature>
<comment type="subcellular location">
    <subcellularLocation>
        <location evidence="3">Cell membrane</location>
        <topology evidence="3">Multi-pass membrane protein</topology>
    </subcellularLocation>
    <subcellularLocation>
        <location evidence="1">Membrane</location>
        <topology evidence="1">Multi-pass membrane protein</topology>
    </subcellularLocation>
</comment>
<accession>A0AAJ7SLD3</accession>
<evidence type="ECO:0000313" key="6">
    <source>
        <dbReference type="RefSeq" id="XP_032800522.1"/>
    </source>
</evidence>
<feature type="transmembrane region" description="Helical" evidence="3">
    <location>
        <begin position="585"/>
        <end position="610"/>
    </location>
</feature>
<keyword evidence="3" id="KW-0472">Membrane</keyword>
<dbReference type="AlphaFoldDB" id="A0AAJ7SLD3"/>
<sequence>MCKRRCRSPFNNIKAFVCCHGLLQLSQLLVSAYFKSSLSTIERRYGLSSSTSGFISSVNEISNLLLIVFVSYFGGRLHRPRLIGTGGLLIGLAAFLSALPHFLTPPYAHGGGGAVVEAGVTGKPPVSGTGHSSAHSDLCRPSAMTSPLAPPPPRCPPASNVSGGGGARWLGAGPGVGAGHDADVRGRVVTMLMTSQLLLGVGAAPVQPLGISFVDDFASNANSPFYLGVLFAISVVGPALAFLLGSATLRYYVDFNRYPAGGPQGPPGVSLGDPEWIGAWWLGFLVAGASCVLSSLPYFLFPRHMVREELGFLVAGASCVLSSLPYFLFPRHMVREQEPGSLSDGHTTTDRLLKSPATAGGLQPPPLSLLQMMRAFPRKVLAVLVAPSFLLVVSAQACLSAIIAGLSTFLGKFLETQFGASASYANLLIGSLNLPGAALGILAGGVLMRRWCGGGGGGGVHVAALIAVVVLVVSLALSLPLPLLGCSSPPVAGVSVGFNGSSVEPAVLGSPRPSACHAACRCPWWPQARPGTAPVCSTWGVEFPSACLAGCVHRDSATGSFSSCSCVPGEAAARPGPCPSACPHLLIPVMALCSLAGLVACLAYTPGYILILRGVNSEDKSFAVGIQFLLLRLLAWLPAPALFGLLIDSSCLVWTESCHAVRGACKYYDNDALRTRYWSLQLALKFLALSLFSVVLVRVRRRRRRSLRAGAAAGAATTGATAGAAGGLPMGSLLSKAELGGEGARPLMAADDDGGVEDRSDHKE</sequence>
<reference evidence="6" key="1">
    <citation type="submission" date="2025-08" db="UniProtKB">
        <authorList>
            <consortium name="RefSeq"/>
        </authorList>
    </citation>
    <scope>IDENTIFICATION</scope>
    <source>
        <tissue evidence="6">Sperm</tissue>
    </source>
</reference>
<dbReference type="PANTHER" id="PTHR11388:SF14">
    <property type="entry name" value="SOLUTE CARRIER ORGANIC ANION TRANSPORTER FAMILY MEMBER 2A1"/>
    <property type="match status" value="1"/>
</dbReference>
<dbReference type="RefSeq" id="XP_032800522.1">
    <property type="nucleotide sequence ID" value="XM_032944631.1"/>
</dbReference>
<dbReference type="InterPro" id="IPR004156">
    <property type="entry name" value="OATP"/>
</dbReference>
<comment type="similarity">
    <text evidence="3">Belongs to the organo anion transporter (TC 2.A.60) family.</text>
</comment>
<dbReference type="KEGG" id="pmrn:116937505"/>
<dbReference type="PANTHER" id="PTHR11388">
    <property type="entry name" value="ORGANIC ANION TRANSPORTER"/>
    <property type="match status" value="1"/>
</dbReference>
<dbReference type="GO" id="GO:0016323">
    <property type="term" value="C:basolateral plasma membrane"/>
    <property type="evidence" value="ECO:0007669"/>
    <property type="project" value="TreeGrafter"/>
</dbReference>
<protein>
    <recommendedName>
        <fullName evidence="3">Solute carrier organic anion transporter family member</fullName>
    </recommendedName>
</protein>
<keyword evidence="2" id="KW-1015">Disulfide bond</keyword>
<evidence type="ECO:0000313" key="5">
    <source>
        <dbReference type="Proteomes" id="UP001318040"/>
    </source>
</evidence>
<dbReference type="SUPFAM" id="SSF103473">
    <property type="entry name" value="MFS general substrate transporter"/>
    <property type="match status" value="1"/>
</dbReference>
<keyword evidence="5" id="KW-1185">Reference proteome</keyword>
<organism evidence="5 6">
    <name type="scientific">Petromyzon marinus</name>
    <name type="common">Sea lamprey</name>
    <dbReference type="NCBI Taxonomy" id="7757"/>
    <lineage>
        <taxon>Eukaryota</taxon>
        <taxon>Metazoa</taxon>
        <taxon>Chordata</taxon>
        <taxon>Craniata</taxon>
        <taxon>Vertebrata</taxon>
        <taxon>Cyclostomata</taxon>
        <taxon>Hyperoartia</taxon>
        <taxon>Petromyzontiformes</taxon>
        <taxon>Petromyzontidae</taxon>
        <taxon>Petromyzon</taxon>
    </lineage>
</organism>
<dbReference type="Gene3D" id="1.20.1250.20">
    <property type="entry name" value="MFS general substrate transporter like domains"/>
    <property type="match status" value="1"/>
</dbReference>
<evidence type="ECO:0000256" key="4">
    <source>
        <dbReference type="SAM" id="MobiDB-lite"/>
    </source>
</evidence>
<keyword evidence="3" id="KW-1133">Transmembrane helix</keyword>
<keyword evidence="3" id="KW-0812">Transmembrane</keyword>
<evidence type="ECO:0000256" key="3">
    <source>
        <dbReference type="RuleBase" id="RU362056"/>
    </source>
</evidence>